<dbReference type="PANTHER" id="PTHR47113">
    <property type="entry name" value="LD09343P"/>
    <property type="match status" value="1"/>
</dbReference>
<dbReference type="Pfam" id="PF03133">
    <property type="entry name" value="TTL"/>
    <property type="match status" value="1"/>
</dbReference>
<dbReference type="PROSITE" id="PS51221">
    <property type="entry name" value="TTL"/>
    <property type="match status" value="1"/>
</dbReference>
<dbReference type="Gene3D" id="3.30.470.20">
    <property type="entry name" value="ATP-grasp fold, B domain"/>
    <property type="match status" value="1"/>
</dbReference>
<dbReference type="SUPFAM" id="SSF56059">
    <property type="entry name" value="Glutathione synthetase ATP-binding domain-like"/>
    <property type="match status" value="1"/>
</dbReference>
<keyword evidence="2" id="KW-1185">Reference proteome</keyword>
<dbReference type="Proteomes" id="UP000695000">
    <property type="component" value="Unplaced"/>
</dbReference>
<keyword evidence="1" id="KW-1133">Transmembrane helix</keyword>
<sequence length="517" mass="59461">MKPKKTDESKSAVNEEVAQIQTGGFLSYINSCDKLNIISVLIVVVSISVISYIGVDECKKCFINQNRLKAQTKLNLKKYSVYGRNSQDGHLRHVFAVLDRIGFEQTDVSGDWDLLWAHDYPFRVHYDILKNLKFHQKVNHFPGCGYLTNKVDLATSGLRYIPPAFKLPAQKDSLLKFSSENPEKKFVIKNNDHRNVRVKDLSEIDLNANDSFVQEFIDNPLLVSGYWFDIGIYTIITSVDPLRIYMYNGDALLRFCPEKYRPFDRNNLDKYVVGDDYLPTWEVPGLQYYYNELGFGMRDSLNAYLLAEGKDPSVIWSQIEDAIRIAVLAKEPLINDVVKRFKSKDNFFEMMRIDFVVDQNLKVSLMEANMSPNLSSAHFKPNQLLYEQVIFNLFGLIGIGQRLHKSTLASRSQEEELMQSAEKNIAVMGGECKSDKCKECLSEECKLCKPCMSADIHEQLLLAHKEHLNRGDCKRIFPPPMVPGEDLPEDYDDYSANNKIITRWFYEKCAMDSTWCN</sequence>
<keyword evidence="1" id="KW-0472">Membrane</keyword>
<dbReference type="PANTHER" id="PTHR47113:SF1">
    <property type="entry name" value="LD09343P"/>
    <property type="match status" value="1"/>
</dbReference>
<name>A0ABM1MPN7_NICVS</name>
<evidence type="ECO:0000256" key="1">
    <source>
        <dbReference type="SAM" id="Phobius"/>
    </source>
</evidence>
<feature type="transmembrane region" description="Helical" evidence="1">
    <location>
        <begin position="35"/>
        <end position="55"/>
    </location>
</feature>
<dbReference type="GeneID" id="108562641"/>
<reference evidence="3" key="1">
    <citation type="submission" date="2025-08" db="UniProtKB">
        <authorList>
            <consortium name="RefSeq"/>
        </authorList>
    </citation>
    <scope>IDENTIFICATION</scope>
    <source>
        <tissue evidence="3">Whole Larva</tissue>
    </source>
</reference>
<gene>
    <name evidence="3" type="primary">LOC108562641</name>
</gene>
<evidence type="ECO:0000313" key="3">
    <source>
        <dbReference type="RefSeq" id="XP_017776537.1"/>
    </source>
</evidence>
<keyword evidence="1" id="KW-0812">Transmembrane</keyword>
<accession>A0ABM1MPN7</accession>
<dbReference type="InterPro" id="IPR053317">
    <property type="entry name" value="Tubulin_polyglutamylase"/>
</dbReference>
<proteinExistence type="predicted"/>
<organism evidence="2 3">
    <name type="scientific">Nicrophorus vespilloides</name>
    <name type="common">Boreal carrion beetle</name>
    <dbReference type="NCBI Taxonomy" id="110193"/>
    <lineage>
        <taxon>Eukaryota</taxon>
        <taxon>Metazoa</taxon>
        <taxon>Ecdysozoa</taxon>
        <taxon>Arthropoda</taxon>
        <taxon>Hexapoda</taxon>
        <taxon>Insecta</taxon>
        <taxon>Pterygota</taxon>
        <taxon>Neoptera</taxon>
        <taxon>Endopterygota</taxon>
        <taxon>Coleoptera</taxon>
        <taxon>Polyphaga</taxon>
        <taxon>Staphyliniformia</taxon>
        <taxon>Silphidae</taxon>
        <taxon>Nicrophorinae</taxon>
        <taxon>Nicrophorus</taxon>
    </lineage>
</organism>
<evidence type="ECO:0000313" key="2">
    <source>
        <dbReference type="Proteomes" id="UP000695000"/>
    </source>
</evidence>
<dbReference type="InterPro" id="IPR004344">
    <property type="entry name" value="TTL/TTLL_fam"/>
</dbReference>
<protein>
    <submittedName>
        <fullName evidence="3">Tubulin polyglutamylase TTLL6</fullName>
    </submittedName>
</protein>
<dbReference type="RefSeq" id="XP_017776537.1">
    <property type="nucleotide sequence ID" value="XM_017921048.1"/>
</dbReference>